<accession>A0ABS5VPU8</accession>
<reference evidence="2 3" key="1">
    <citation type="submission" date="2021-05" db="EMBL/GenBank/DDBJ databases">
        <title>A Polyphasic approach of four new species of the genus Ohtaekwangia: Ohtaekwangia histidinii sp. nov., Ohtaekwangia cretensis sp. nov., Ohtaekwangia indiensis sp. nov., Ohtaekwangia reichenbachii sp. nov. from diverse environment.</title>
        <authorList>
            <person name="Octaviana S."/>
        </authorList>
    </citation>
    <scope>NUCLEOTIDE SEQUENCE [LARGE SCALE GENOMIC DNA]</scope>
    <source>
        <strain evidence="2 3">PWU20</strain>
    </source>
</reference>
<keyword evidence="1" id="KW-0472">Membrane</keyword>
<feature type="transmembrane region" description="Helical" evidence="1">
    <location>
        <begin position="41"/>
        <end position="58"/>
    </location>
</feature>
<evidence type="ECO:0000313" key="3">
    <source>
        <dbReference type="Proteomes" id="UP000772618"/>
    </source>
</evidence>
<name>A0ABS5VPU8_9BACT</name>
<gene>
    <name evidence="2" type="ORF">KK060_06270</name>
</gene>
<evidence type="ECO:0000256" key="1">
    <source>
        <dbReference type="SAM" id="Phobius"/>
    </source>
</evidence>
<dbReference type="Proteomes" id="UP000772618">
    <property type="component" value="Unassembled WGS sequence"/>
</dbReference>
<proteinExistence type="predicted"/>
<keyword evidence="1" id="KW-1133">Transmembrane helix</keyword>
<organism evidence="2 3">
    <name type="scientific">Chryseosolibacter indicus</name>
    <dbReference type="NCBI Taxonomy" id="2782351"/>
    <lineage>
        <taxon>Bacteria</taxon>
        <taxon>Pseudomonadati</taxon>
        <taxon>Bacteroidota</taxon>
        <taxon>Cytophagia</taxon>
        <taxon>Cytophagales</taxon>
        <taxon>Chryseotaleaceae</taxon>
        <taxon>Chryseosolibacter</taxon>
    </lineage>
</organism>
<protein>
    <submittedName>
        <fullName evidence="2">Uncharacterized protein</fullName>
    </submittedName>
</protein>
<sequence length="175" mass="20177">MKIAQHSVSEKDLSVINIEKDISSINKDYKYQRISWPIQKVFWILITGVLVFGLLGGFGDHDFMSRKTANLPGAEVEYERFLRIEKSFEMRLTLDDTVKDFSVGLNRDYFDKVKITDVIPEARDVFARGNSIVYQFNSDQGGTIVFHLDPMKMGSQKLELEVNGKKAFLSQYVYF</sequence>
<comment type="caution">
    <text evidence="2">The sequence shown here is derived from an EMBL/GenBank/DDBJ whole genome shotgun (WGS) entry which is preliminary data.</text>
</comment>
<evidence type="ECO:0000313" key="2">
    <source>
        <dbReference type="EMBL" id="MBT1702875.1"/>
    </source>
</evidence>
<keyword evidence="3" id="KW-1185">Reference proteome</keyword>
<dbReference type="RefSeq" id="WP_254152845.1">
    <property type="nucleotide sequence ID" value="NZ_JAHESD010000009.1"/>
</dbReference>
<keyword evidence="1" id="KW-0812">Transmembrane</keyword>
<dbReference type="EMBL" id="JAHESD010000009">
    <property type="protein sequence ID" value="MBT1702875.1"/>
    <property type="molecule type" value="Genomic_DNA"/>
</dbReference>